<dbReference type="SUPFAM" id="SSF81995">
    <property type="entry name" value="beta-sandwich domain of Sec23/24"/>
    <property type="match status" value="1"/>
</dbReference>
<gene>
    <name evidence="3" type="ORF">G7068_15585</name>
</gene>
<keyword evidence="4" id="KW-1185">Reference proteome</keyword>
<dbReference type="KEGG" id="lvi:G7068_15585"/>
<evidence type="ECO:0000256" key="2">
    <source>
        <dbReference type="SAM" id="Phobius"/>
    </source>
</evidence>
<keyword evidence="2" id="KW-0472">Membrane</keyword>
<feature type="region of interest" description="Disordered" evidence="1">
    <location>
        <begin position="1"/>
        <end position="77"/>
    </location>
</feature>
<evidence type="ECO:0000256" key="1">
    <source>
        <dbReference type="SAM" id="MobiDB-lite"/>
    </source>
</evidence>
<evidence type="ECO:0000313" key="3">
    <source>
        <dbReference type="EMBL" id="QIK64472.1"/>
    </source>
</evidence>
<dbReference type="AlphaFoldDB" id="A0A6G7XIY1"/>
<feature type="compositionally biased region" description="Low complexity" evidence="1">
    <location>
        <begin position="39"/>
        <end position="75"/>
    </location>
</feature>
<evidence type="ECO:0000313" key="4">
    <source>
        <dbReference type="Proteomes" id="UP000502677"/>
    </source>
</evidence>
<feature type="compositionally biased region" description="Pro residues" evidence="1">
    <location>
        <begin position="16"/>
        <end position="37"/>
    </location>
</feature>
<keyword evidence="2" id="KW-1133">Transmembrane helix</keyword>
<reference evidence="3 4" key="1">
    <citation type="submission" date="2020-03" db="EMBL/GenBank/DDBJ databases">
        <title>Leucobacter sp. nov., isolated from beetles.</title>
        <authorList>
            <person name="Hyun D.-W."/>
            <person name="Bae J.-W."/>
        </authorList>
    </citation>
    <scope>NUCLEOTIDE SEQUENCE [LARGE SCALE GENOMIC DNA]</scope>
    <source>
        <strain evidence="3 4">HDW9C</strain>
    </source>
</reference>
<feature type="transmembrane region" description="Helical" evidence="2">
    <location>
        <begin position="87"/>
        <end position="114"/>
    </location>
</feature>
<accession>A0A6G7XIY1</accession>
<keyword evidence="2" id="KW-0812">Transmembrane</keyword>
<dbReference type="Proteomes" id="UP000502677">
    <property type="component" value="Chromosome"/>
</dbReference>
<dbReference type="RefSeq" id="WP_166292804.1">
    <property type="nucleotide sequence ID" value="NZ_CP049863.1"/>
</dbReference>
<organism evidence="3 4">
    <name type="scientific">Leucobacter viscericola</name>
    <dbReference type="NCBI Taxonomy" id="2714935"/>
    <lineage>
        <taxon>Bacteria</taxon>
        <taxon>Bacillati</taxon>
        <taxon>Actinomycetota</taxon>
        <taxon>Actinomycetes</taxon>
        <taxon>Micrococcales</taxon>
        <taxon>Microbacteriaceae</taxon>
        <taxon>Leucobacter</taxon>
    </lineage>
</organism>
<protein>
    <recommendedName>
        <fullName evidence="5">DUF4878 domain-containing protein</fullName>
    </recommendedName>
</protein>
<name>A0A6G7XIY1_9MICO</name>
<proteinExistence type="predicted"/>
<dbReference type="EMBL" id="CP049863">
    <property type="protein sequence ID" value="QIK64472.1"/>
    <property type="molecule type" value="Genomic_DNA"/>
</dbReference>
<sequence length="420" mass="45051">MTEPQDPQQPESTQPIQPPQPIQPQPIQPPQYAPPADVPQYAQPSQPQYAQPVQPQYAQQPMPPQYNGYPGQYGAPQPPKKGLSAGAIVGIVAGAVVLLMFVVFGGLIAFGAFVSSVSGSSGSSDYAGEEPLGSPGDIVEEYLNALADGDAATARDIVGETSSNSMLSDEVLKKSLELAPMTNISVDEDSIQKDYDEATVSASFDLGDKTITRDFTVWNNYDGEWELSDGLVDVSLSSFKSLGPIFNGVKITDDYVMVFPGTYEVDMSVEAFTIDSDSNRVTLADDSGYSSDNNFTPVLTEKASKLFTELVSNSLKECLALNTLKTPCGNNVDAKLADGSTVADGDIKRTLTTEGVADLQALKPRPDWQVPTSVSAPALVDIDVSLTNENDKRSRWMFGGRLLTPTVDFAAENPTVTWKK</sequence>
<evidence type="ECO:0008006" key="5">
    <source>
        <dbReference type="Google" id="ProtNLM"/>
    </source>
</evidence>